<dbReference type="Proteomes" id="UP000008783">
    <property type="component" value="Unassembled WGS sequence"/>
</dbReference>
<keyword evidence="2" id="KW-1133">Transmembrane helix</keyword>
<gene>
    <name evidence="3" type="ORF">PGTG_22370</name>
</gene>
<name>H6QUB8_PUCGT</name>
<dbReference type="HOGENOM" id="CLU_2360784_0_0_1"/>
<dbReference type="GeneID" id="13542387"/>
<reference evidence="4" key="1">
    <citation type="journal article" date="2011" name="Proc. Natl. Acad. Sci. U.S.A.">
        <title>Obligate biotrophy features unraveled by the genomic analysis of rust fungi.</title>
        <authorList>
            <person name="Duplessis S."/>
            <person name="Cuomo C.A."/>
            <person name="Lin Y.-C."/>
            <person name="Aerts A."/>
            <person name="Tisserant E."/>
            <person name="Veneault-Fourrey C."/>
            <person name="Joly D.L."/>
            <person name="Hacquard S."/>
            <person name="Amselem J."/>
            <person name="Cantarel B.L."/>
            <person name="Chiu R."/>
            <person name="Coutinho P.M."/>
            <person name="Feau N."/>
            <person name="Field M."/>
            <person name="Frey P."/>
            <person name="Gelhaye E."/>
            <person name="Goldberg J."/>
            <person name="Grabherr M.G."/>
            <person name="Kodira C.D."/>
            <person name="Kohler A."/>
            <person name="Kuees U."/>
            <person name="Lindquist E.A."/>
            <person name="Lucas S.M."/>
            <person name="Mago R."/>
            <person name="Mauceli E."/>
            <person name="Morin E."/>
            <person name="Murat C."/>
            <person name="Pangilinan J.L."/>
            <person name="Park R."/>
            <person name="Pearson M."/>
            <person name="Quesneville H."/>
            <person name="Rouhier N."/>
            <person name="Sakthikumar S."/>
            <person name="Salamov A.A."/>
            <person name="Schmutz J."/>
            <person name="Selles B."/>
            <person name="Shapiro H."/>
            <person name="Tanguay P."/>
            <person name="Tuskan G.A."/>
            <person name="Henrissat B."/>
            <person name="Van de Peer Y."/>
            <person name="Rouze P."/>
            <person name="Ellis J.G."/>
            <person name="Dodds P.N."/>
            <person name="Schein J.E."/>
            <person name="Zhong S."/>
            <person name="Hamelin R.C."/>
            <person name="Grigoriev I.V."/>
            <person name="Szabo L.J."/>
            <person name="Martin F."/>
        </authorList>
    </citation>
    <scope>NUCLEOTIDE SEQUENCE [LARGE SCALE GENOMIC DNA]</scope>
    <source>
        <strain evidence="4">CRL 75-36-700-3 / race SCCL</strain>
    </source>
</reference>
<protein>
    <submittedName>
        <fullName evidence="3">Uncharacterized protein</fullName>
    </submittedName>
</protein>
<dbReference type="OrthoDB" id="10304765at2759"/>
<feature type="transmembrane region" description="Helical" evidence="2">
    <location>
        <begin position="71"/>
        <end position="91"/>
    </location>
</feature>
<dbReference type="KEGG" id="pgr:PGTG_22370"/>
<sequence length="96" mass="10062">MADTGDQERSPSLSAAGTSHHESLIHSSLEGPYRPHSISRQRSLNLEMANDHDLWGDGIAALADRDDLHGAGIAAGISLACFGGLSVMLPLESKLG</sequence>
<evidence type="ECO:0000313" key="3">
    <source>
        <dbReference type="EMBL" id="EHS64581.1"/>
    </source>
</evidence>
<organism evidence="3 4">
    <name type="scientific">Puccinia graminis f. sp. tritici (strain CRL 75-36-700-3 / race SCCL)</name>
    <name type="common">Black stem rust fungus</name>
    <dbReference type="NCBI Taxonomy" id="418459"/>
    <lineage>
        <taxon>Eukaryota</taxon>
        <taxon>Fungi</taxon>
        <taxon>Dikarya</taxon>
        <taxon>Basidiomycota</taxon>
        <taxon>Pucciniomycotina</taxon>
        <taxon>Pucciniomycetes</taxon>
        <taxon>Pucciniales</taxon>
        <taxon>Pucciniaceae</taxon>
        <taxon>Puccinia</taxon>
    </lineage>
</organism>
<keyword evidence="4" id="KW-1185">Reference proteome</keyword>
<evidence type="ECO:0000256" key="1">
    <source>
        <dbReference type="SAM" id="MobiDB-lite"/>
    </source>
</evidence>
<evidence type="ECO:0000256" key="2">
    <source>
        <dbReference type="SAM" id="Phobius"/>
    </source>
</evidence>
<dbReference type="AlphaFoldDB" id="H6QUB8"/>
<dbReference type="RefSeq" id="XP_003888888.1">
    <property type="nucleotide sequence ID" value="XM_003888839.1"/>
</dbReference>
<feature type="region of interest" description="Disordered" evidence="1">
    <location>
        <begin position="1"/>
        <end position="36"/>
    </location>
</feature>
<accession>H6QUB8</accession>
<dbReference type="VEuPathDB" id="FungiDB:PGTG_22370"/>
<evidence type="ECO:0000313" key="4">
    <source>
        <dbReference type="Proteomes" id="UP000008783"/>
    </source>
</evidence>
<proteinExistence type="predicted"/>
<dbReference type="InParanoid" id="H6QUB8"/>
<keyword evidence="2" id="KW-0472">Membrane</keyword>
<dbReference type="EMBL" id="DS178335">
    <property type="protein sequence ID" value="EHS64581.1"/>
    <property type="molecule type" value="Genomic_DNA"/>
</dbReference>
<keyword evidence="2" id="KW-0812">Transmembrane</keyword>